<keyword evidence="7" id="KW-0869">Chloride channel</keyword>
<dbReference type="InterPro" id="IPR006037">
    <property type="entry name" value="RCK_C"/>
</dbReference>
<dbReference type="SUPFAM" id="SSF81340">
    <property type="entry name" value="Clc chloride channel"/>
    <property type="match status" value="1"/>
</dbReference>
<dbReference type="InterPro" id="IPR036721">
    <property type="entry name" value="RCK_C_sf"/>
</dbReference>
<dbReference type="AlphaFoldDB" id="A0A0F9N7D2"/>
<feature type="transmembrane region" description="Helical" evidence="10">
    <location>
        <begin position="12"/>
        <end position="32"/>
    </location>
</feature>
<organism evidence="12">
    <name type="scientific">marine sediment metagenome</name>
    <dbReference type="NCBI Taxonomy" id="412755"/>
    <lineage>
        <taxon>unclassified sequences</taxon>
        <taxon>metagenomes</taxon>
        <taxon>ecological metagenomes</taxon>
    </lineage>
</organism>
<dbReference type="Gene3D" id="3.30.70.1450">
    <property type="entry name" value="Regulator of K+ conductance, C-terminal domain"/>
    <property type="match status" value="1"/>
</dbReference>
<feature type="transmembrane region" description="Helical" evidence="10">
    <location>
        <begin position="44"/>
        <end position="64"/>
    </location>
</feature>
<dbReference type="CDD" id="cd00400">
    <property type="entry name" value="Voltage_gated_ClC"/>
    <property type="match status" value="1"/>
</dbReference>
<evidence type="ECO:0000256" key="4">
    <source>
        <dbReference type="ARBA" id="ARBA00022989"/>
    </source>
</evidence>
<sequence length="407" mass="44701">IHLHPLLKPALGGLLVGTIGLGLPHILGVGYGSIDACLQNQLGFWLAFLLIFAKILSTSLTLGSGGSGGIFAPSLFLGAMTGNFMGSIFHNYFPSSISSPGAFSLVGMGAVVAAATHAPMTAIIIIFELTNDYKIILPLMLSSIIASFLTVGIHKESIYTMKLKRRGILFKEGKEVNILRSLLAKDFISQDYHVFMNTDHVEKIIDQAIGGKYHAFQIVDSDKNYVGCFALNQLKKLVPKKDELGPFIIGQDLAVPGIQLNFEDNLEQAMEIFGQEDVAEIAVLKDKQLIGVVKRKDVIEAYNHEIAKREAASGLVQKLKFTHETKTIDIGKGYRIMEIDAPHSFWDKSLKELNLKALYRTDVLLIKKKFPIQTITLPSADEIIRKKDVLVLAGLAENIKKITNIKS</sequence>
<keyword evidence="3 10" id="KW-0812">Transmembrane</keyword>
<dbReference type="GO" id="GO:0034707">
    <property type="term" value="C:chloride channel complex"/>
    <property type="evidence" value="ECO:0007669"/>
    <property type="project" value="UniProtKB-KW"/>
</dbReference>
<dbReference type="Pfam" id="PF02080">
    <property type="entry name" value="TrkA_C"/>
    <property type="match status" value="1"/>
</dbReference>
<evidence type="ECO:0000256" key="7">
    <source>
        <dbReference type="ARBA" id="ARBA00023173"/>
    </source>
</evidence>
<keyword evidence="8" id="KW-0868">Chloride</keyword>
<feature type="domain" description="RCK C-terminal" evidence="11">
    <location>
        <begin position="323"/>
        <end position="407"/>
    </location>
</feature>
<comment type="subcellular location">
    <subcellularLocation>
        <location evidence="1">Membrane</location>
        <topology evidence="1">Multi-pass membrane protein</topology>
    </subcellularLocation>
</comment>
<keyword evidence="4 10" id="KW-1133">Transmembrane helix</keyword>
<evidence type="ECO:0000256" key="10">
    <source>
        <dbReference type="SAM" id="Phobius"/>
    </source>
</evidence>
<dbReference type="InterPro" id="IPR050368">
    <property type="entry name" value="ClC-type_chloride_channel"/>
</dbReference>
<proteinExistence type="predicted"/>
<gene>
    <name evidence="12" type="ORF">LCGC14_1063670</name>
</gene>
<evidence type="ECO:0000259" key="11">
    <source>
        <dbReference type="PROSITE" id="PS51202"/>
    </source>
</evidence>
<name>A0A0F9N7D2_9ZZZZ</name>
<feature type="non-terminal residue" evidence="12">
    <location>
        <position position="1"/>
    </location>
</feature>
<evidence type="ECO:0000256" key="1">
    <source>
        <dbReference type="ARBA" id="ARBA00004141"/>
    </source>
</evidence>
<protein>
    <recommendedName>
        <fullName evidence="11">RCK C-terminal domain-containing protein</fullName>
    </recommendedName>
</protein>
<dbReference type="GO" id="GO:0008324">
    <property type="term" value="F:monoatomic cation transmembrane transporter activity"/>
    <property type="evidence" value="ECO:0007669"/>
    <property type="project" value="InterPro"/>
</dbReference>
<reference evidence="12" key="1">
    <citation type="journal article" date="2015" name="Nature">
        <title>Complex archaea that bridge the gap between prokaryotes and eukaryotes.</title>
        <authorList>
            <person name="Spang A."/>
            <person name="Saw J.H."/>
            <person name="Jorgensen S.L."/>
            <person name="Zaremba-Niedzwiedzka K."/>
            <person name="Martijn J."/>
            <person name="Lind A.E."/>
            <person name="van Eijk R."/>
            <person name="Schleper C."/>
            <person name="Guy L."/>
            <person name="Ettema T.J."/>
        </authorList>
    </citation>
    <scope>NUCLEOTIDE SEQUENCE</scope>
</reference>
<evidence type="ECO:0000256" key="2">
    <source>
        <dbReference type="ARBA" id="ARBA00022448"/>
    </source>
</evidence>
<dbReference type="InterPro" id="IPR014743">
    <property type="entry name" value="Cl-channel_core"/>
</dbReference>
<dbReference type="InterPro" id="IPR000644">
    <property type="entry name" value="CBS_dom"/>
</dbReference>
<dbReference type="PANTHER" id="PTHR43427:SF6">
    <property type="entry name" value="CHLORIDE CHANNEL PROTEIN CLC-E"/>
    <property type="match status" value="1"/>
</dbReference>
<dbReference type="PANTHER" id="PTHR43427">
    <property type="entry name" value="CHLORIDE CHANNEL PROTEIN CLC-E"/>
    <property type="match status" value="1"/>
</dbReference>
<evidence type="ECO:0000256" key="8">
    <source>
        <dbReference type="ARBA" id="ARBA00023214"/>
    </source>
</evidence>
<evidence type="ECO:0000313" key="12">
    <source>
        <dbReference type="EMBL" id="KKN07767.1"/>
    </source>
</evidence>
<keyword evidence="5" id="KW-0406">Ion transport</keyword>
<feature type="transmembrane region" description="Helical" evidence="10">
    <location>
        <begin position="133"/>
        <end position="154"/>
    </location>
</feature>
<dbReference type="Gene3D" id="3.10.580.10">
    <property type="entry name" value="CBS-domain"/>
    <property type="match status" value="1"/>
</dbReference>
<feature type="transmembrane region" description="Helical" evidence="10">
    <location>
        <begin position="105"/>
        <end position="127"/>
    </location>
</feature>
<evidence type="ECO:0000256" key="5">
    <source>
        <dbReference type="ARBA" id="ARBA00023065"/>
    </source>
</evidence>
<dbReference type="InterPro" id="IPR046342">
    <property type="entry name" value="CBS_dom_sf"/>
</dbReference>
<dbReference type="GO" id="GO:0005254">
    <property type="term" value="F:chloride channel activity"/>
    <property type="evidence" value="ECO:0007669"/>
    <property type="project" value="UniProtKB-KW"/>
</dbReference>
<dbReference type="Gene3D" id="1.10.3080.10">
    <property type="entry name" value="Clc chloride channel"/>
    <property type="match status" value="1"/>
</dbReference>
<keyword evidence="6 10" id="KW-0472">Membrane</keyword>
<evidence type="ECO:0000256" key="3">
    <source>
        <dbReference type="ARBA" id="ARBA00022692"/>
    </source>
</evidence>
<accession>A0A0F9N7D2</accession>
<evidence type="ECO:0000256" key="9">
    <source>
        <dbReference type="ARBA" id="ARBA00023303"/>
    </source>
</evidence>
<dbReference type="InterPro" id="IPR001807">
    <property type="entry name" value="ClC"/>
</dbReference>
<evidence type="ECO:0000256" key="6">
    <source>
        <dbReference type="ARBA" id="ARBA00023136"/>
    </source>
</evidence>
<dbReference type="SUPFAM" id="SSF54631">
    <property type="entry name" value="CBS-domain pair"/>
    <property type="match status" value="1"/>
</dbReference>
<dbReference type="EMBL" id="LAZR01004531">
    <property type="protein sequence ID" value="KKN07767.1"/>
    <property type="molecule type" value="Genomic_DNA"/>
</dbReference>
<keyword evidence="9" id="KW-0407">Ion channel</keyword>
<comment type="caution">
    <text evidence="12">The sequence shown here is derived from an EMBL/GenBank/DDBJ whole genome shotgun (WGS) entry which is preliminary data.</text>
</comment>
<dbReference type="Pfam" id="PF00571">
    <property type="entry name" value="CBS"/>
    <property type="match status" value="1"/>
</dbReference>
<dbReference type="GO" id="GO:0006813">
    <property type="term" value="P:potassium ion transport"/>
    <property type="evidence" value="ECO:0007669"/>
    <property type="project" value="InterPro"/>
</dbReference>
<keyword evidence="2" id="KW-0813">Transport</keyword>
<dbReference type="SUPFAM" id="SSF116726">
    <property type="entry name" value="TrkA C-terminal domain-like"/>
    <property type="match status" value="1"/>
</dbReference>
<dbReference type="Pfam" id="PF00654">
    <property type="entry name" value="Voltage_CLC"/>
    <property type="match status" value="1"/>
</dbReference>
<dbReference type="PROSITE" id="PS51202">
    <property type="entry name" value="RCK_C"/>
    <property type="match status" value="1"/>
</dbReference>
<feature type="transmembrane region" description="Helical" evidence="10">
    <location>
        <begin position="70"/>
        <end position="93"/>
    </location>
</feature>